<evidence type="ECO:0000313" key="1">
    <source>
        <dbReference type="Proteomes" id="UP000093561"/>
    </source>
</evidence>
<proteinExistence type="predicted"/>
<reference evidence="1" key="1">
    <citation type="submission" date="2015-03" db="EMBL/GenBank/DDBJ databases">
        <title>Wuchereria bancrofti Genome Sequencing Papua New Guinea Strain.</title>
        <authorList>
            <person name="Small S.T."/>
            <person name="Serre D."/>
            <person name="Zimmerman P.A."/>
        </authorList>
    </citation>
    <scope>NUCLEOTIDE SEQUENCE [LARGE SCALE GENOMIC DNA]</scope>
    <source>
        <strain evidence="1">pt0022</strain>
    </source>
</reference>
<dbReference type="AlphaFoldDB" id="A0AAF5Q178"/>
<dbReference type="Proteomes" id="UP000093561">
    <property type="component" value="Unassembled WGS sequence"/>
</dbReference>
<name>A0AAF5Q178_WUCBA</name>
<accession>A0AAF5Q178</accession>
<organism evidence="1 2">
    <name type="scientific">Wuchereria bancrofti</name>
    <dbReference type="NCBI Taxonomy" id="6293"/>
    <lineage>
        <taxon>Eukaryota</taxon>
        <taxon>Metazoa</taxon>
        <taxon>Ecdysozoa</taxon>
        <taxon>Nematoda</taxon>
        <taxon>Chromadorea</taxon>
        <taxon>Rhabditida</taxon>
        <taxon>Spirurina</taxon>
        <taxon>Spiruromorpha</taxon>
        <taxon>Filarioidea</taxon>
        <taxon>Onchocercidae</taxon>
        <taxon>Wuchereria</taxon>
    </lineage>
</organism>
<reference evidence="1" key="2">
    <citation type="journal article" date="2016" name="Mol. Ecol.">
        <title>Population genomics of the filarial nematode parasite Wuchereria bancrofti from mosquitoes.</title>
        <authorList>
            <person name="Small S.T."/>
            <person name="Reimer L.J."/>
            <person name="Tisch D.J."/>
            <person name="King C.L."/>
            <person name="Christensen B.M."/>
            <person name="Siba P.M."/>
            <person name="Kazura J.W."/>
            <person name="Serre D."/>
            <person name="Zimmerman P.A."/>
        </authorList>
    </citation>
    <scope>NUCLEOTIDE SEQUENCE</scope>
    <source>
        <strain evidence="1">pt0022</strain>
    </source>
</reference>
<reference evidence="2" key="3">
    <citation type="submission" date="2024-02" db="UniProtKB">
        <authorList>
            <consortium name="WormBaseParasite"/>
        </authorList>
    </citation>
    <scope>IDENTIFICATION</scope>
    <source>
        <strain evidence="2">pt0022</strain>
    </source>
</reference>
<evidence type="ECO:0000313" key="2">
    <source>
        <dbReference type="WBParaSite" id="mrna-Wban_08337"/>
    </source>
</evidence>
<dbReference type="WBParaSite" id="mrna-Wban_08337">
    <property type="protein sequence ID" value="mrna-Wban_08337"/>
    <property type="gene ID" value="Wban_08337"/>
</dbReference>
<protein>
    <submittedName>
        <fullName evidence="2">Uncharacterized protein</fullName>
    </submittedName>
</protein>
<sequence length="33" mass="3821">MTMLLEVQKYWEPASIFVPGTKSVTKPNTHRVM</sequence>